<dbReference type="GO" id="GO:0030686">
    <property type="term" value="C:90S preribosome"/>
    <property type="evidence" value="ECO:0007669"/>
    <property type="project" value="TreeGrafter"/>
</dbReference>
<feature type="compositionally biased region" description="Basic and acidic residues" evidence="2">
    <location>
        <begin position="493"/>
        <end position="505"/>
    </location>
</feature>
<sequence length="645" mass="74149">MPRPKKNKVPVPDTPSAQLLGKRYRPNPDTPSAQLFAEKPKTPKVGKTNLLDDSDDDEEDTPDTPSAGGFTINTEFARRFEHNKKREEMQRLEEKLKNNYDDDSEDDESSSEDEDDVAVLATEEVDQQISGLLQAIKNKDPRLYDGKTSFFAPVDETAAGATKEEKPMYLRDYHRENLLAGNTGDNEEEEEEAPQTFVQQQQQLQAAVIREMHQAAKEDEGDEDDGFLVKKPKQEKEKKEKKAKESDLPDPSTADQNPEEFLNKFLASRVWTKTNKAYVPLESDDSEEEDMADQFEANYNMRFEDPNAEARAKLVSYGRDAINENTVRREEKSRRKRAREEKRRKKEEEKAQREIEKGRLKKLKTEELMEKLKLVKEAAELSEEDDEAEAAMLQKLLEGDFGDDEWNAWMQERFGDKYYEGDKKPKKPVFDDDIDIGDIIPDFEDDAVDEDEGEEEADAEVKDEAADEDEDEEMGEADADEEEQPNKKTKKQLLQEKQAKKAKERSTRRKVERFVEDNFDFDAELPGGNASGFRYRETTPEAYGLGTLDILAADDNDLNAYAGLKKYATFRDEDKKQKDKKRYSKKKILRQWRKETFGNADGVQLPENWKPEGLVSKKAGGAEAGKVDIKERGDGERKKKRRKKN</sequence>
<feature type="compositionally biased region" description="Basic and acidic residues" evidence="2">
    <location>
        <begin position="326"/>
        <end position="355"/>
    </location>
</feature>
<feature type="region of interest" description="Disordered" evidence="2">
    <location>
        <begin position="319"/>
        <end position="355"/>
    </location>
</feature>
<dbReference type="InterPro" id="IPR018034">
    <property type="entry name" value="Kri1"/>
</dbReference>
<dbReference type="PANTHER" id="PTHR14490">
    <property type="entry name" value="ZINC FINGER, ZZ TYPE"/>
    <property type="match status" value="1"/>
</dbReference>
<dbReference type="GO" id="GO:0005730">
    <property type="term" value="C:nucleolus"/>
    <property type="evidence" value="ECO:0007669"/>
    <property type="project" value="TreeGrafter"/>
</dbReference>
<evidence type="ECO:0000256" key="2">
    <source>
        <dbReference type="SAM" id="MobiDB-lite"/>
    </source>
</evidence>
<feature type="compositionally biased region" description="Acidic residues" evidence="2">
    <location>
        <begin position="465"/>
        <end position="483"/>
    </location>
</feature>
<gene>
    <name evidence="4" type="ORF">PCON_09238</name>
</gene>
<feature type="region of interest" description="Disordered" evidence="2">
    <location>
        <begin position="178"/>
        <end position="261"/>
    </location>
</feature>
<dbReference type="eggNOG" id="KOG2409">
    <property type="taxonomic scope" value="Eukaryota"/>
</dbReference>
<dbReference type="Proteomes" id="UP000018144">
    <property type="component" value="Unassembled WGS sequence"/>
</dbReference>
<feature type="compositionally biased region" description="Acidic residues" evidence="2">
    <location>
        <begin position="101"/>
        <end position="117"/>
    </location>
</feature>
<evidence type="ECO:0000313" key="5">
    <source>
        <dbReference type="Proteomes" id="UP000018144"/>
    </source>
</evidence>
<feature type="region of interest" description="Disordered" evidence="2">
    <location>
        <begin position="600"/>
        <end position="645"/>
    </location>
</feature>
<feature type="compositionally biased region" description="Basic and acidic residues" evidence="2">
    <location>
        <begin position="232"/>
        <end position="247"/>
    </location>
</feature>
<evidence type="ECO:0000256" key="1">
    <source>
        <dbReference type="ARBA" id="ARBA00007473"/>
    </source>
</evidence>
<feature type="region of interest" description="Disordered" evidence="2">
    <location>
        <begin position="1"/>
        <end position="118"/>
    </location>
</feature>
<feature type="compositionally biased region" description="Basic and acidic residues" evidence="2">
    <location>
        <begin position="625"/>
        <end position="637"/>
    </location>
</feature>
<dbReference type="PANTHER" id="PTHR14490:SF5">
    <property type="entry name" value="PROTEIN KRI1 HOMOLOG"/>
    <property type="match status" value="1"/>
</dbReference>
<feature type="compositionally biased region" description="Basic and acidic residues" evidence="2">
    <location>
        <begin position="76"/>
        <end position="100"/>
    </location>
</feature>
<accession>U4L2Q2</accession>
<dbReference type="Pfam" id="PF05178">
    <property type="entry name" value="Kri1"/>
    <property type="match status" value="1"/>
</dbReference>
<protein>
    <submittedName>
        <fullName evidence="4">Similar to Protein kri1 acc. no. Q09799</fullName>
    </submittedName>
</protein>
<dbReference type="STRING" id="1076935.U4L2Q2"/>
<evidence type="ECO:0000313" key="4">
    <source>
        <dbReference type="EMBL" id="CCX09645.1"/>
    </source>
</evidence>
<dbReference type="EMBL" id="HF935478">
    <property type="protein sequence ID" value="CCX09645.1"/>
    <property type="molecule type" value="Genomic_DNA"/>
</dbReference>
<dbReference type="Pfam" id="PF12936">
    <property type="entry name" value="Kri1_C"/>
    <property type="match status" value="1"/>
</dbReference>
<feature type="compositionally biased region" description="Acidic residues" evidence="2">
    <location>
        <begin position="52"/>
        <end position="62"/>
    </location>
</feature>
<dbReference type="AlphaFoldDB" id="U4L2Q2"/>
<dbReference type="OrthoDB" id="10252032at2759"/>
<keyword evidence="5" id="KW-1185">Reference proteome</keyword>
<evidence type="ECO:0000259" key="3">
    <source>
        <dbReference type="Pfam" id="PF12936"/>
    </source>
</evidence>
<dbReference type="GO" id="GO:0000447">
    <property type="term" value="P:endonucleolytic cleavage in ITS1 to separate SSU-rRNA from 5.8S rRNA and LSU-rRNA from tricistronic rRNA transcript (SSU-rRNA, 5.8S rRNA, LSU-rRNA)"/>
    <property type="evidence" value="ECO:0007669"/>
    <property type="project" value="TreeGrafter"/>
</dbReference>
<dbReference type="OMA" id="WDNYDPR"/>
<feature type="region of interest" description="Disordered" evidence="2">
    <location>
        <begin position="418"/>
        <end position="510"/>
    </location>
</feature>
<comment type="similarity">
    <text evidence="1">Belongs to the KRI1 family.</text>
</comment>
<feature type="compositionally biased region" description="Acidic residues" evidence="2">
    <location>
        <begin position="431"/>
        <end position="458"/>
    </location>
</feature>
<reference evidence="4 5" key="1">
    <citation type="journal article" date="2013" name="PLoS Genet.">
        <title>The genome and development-dependent transcriptomes of Pyronema confluens: a window into fungal evolution.</title>
        <authorList>
            <person name="Traeger S."/>
            <person name="Altegoer F."/>
            <person name="Freitag M."/>
            <person name="Gabaldon T."/>
            <person name="Kempken F."/>
            <person name="Kumar A."/>
            <person name="Marcet-Houben M."/>
            <person name="Poggeler S."/>
            <person name="Stajich J.E."/>
            <person name="Nowrousian M."/>
        </authorList>
    </citation>
    <scope>NUCLEOTIDE SEQUENCE [LARGE SCALE GENOMIC DNA]</scope>
    <source>
        <strain evidence="5">CBS 100304</strain>
        <tissue evidence="4">Vegetative mycelium</tissue>
    </source>
</reference>
<organism evidence="4 5">
    <name type="scientific">Pyronema omphalodes (strain CBS 100304)</name>
    <name type="common">Pyronema confluens</name>
    <dbReference type="NCBI Taxonomy" id="1076935"/>
    <lineage>
        <taxon>Eukaryota</taxon>
        <taxon>Fungi</taxon>
        <taxon>Dikarya</taxon>
        <taxon>Ascomycota</taxon>
        <taxon>Pezizomycotina</taxon>
        <taxon>Pezizomycetes</taxon>
        <taxon>Pezizales</taxon>
        <taxon>Pyronemataceae</taxon>
        <taxon>Pyronema</taxon>
    </lineage>
</organism>
<feature type="domain" description="Kri1-like C-terminal" evidence="3">
    <location>
        <begin position="510"/>
        <end position="596"/>
    </location>
</feature>
<proteinExistence type="inferred from homology"/>
<name>U4L2Q2_PYROM</name>
<dbReference type="InterPro" id="IPR024626">
    <property type="entry name" value="Kri1-like_C"/>
</dbReference>